<feature type="region of interest" description="Disordered" evidence="1">
    <location>
        <begin position="238"/>
        <end position="257"/>
    </location>
</feature>
<proteinExistence type="predicted"/>
<evidence type="ECO:0000259" key="2">
    <source>
        <dbReference type="Pfam" id="PF02720"/>
    </source>
</evidence>
<dbReference type="Proteomes" id="UP000503441">
    <property type="component" value="Chromosome"/>
</dbReference>
<reference evidence="3 4" key="1">
    <citation type="submission" date="2020-03" db="EMBL/GenBank/DDBJ databases">
        <title>Leucobacter sp. nov., isolated from beetles.</title>
        <authorList>
            <person name="Hyun D.-W."/>
            <person name="Bae J.-W."/>
        </authorList>
    </citation>
    <scope>NUCLEOTIDE SEQUENCE [LARGE SCALE GENOMIC DNA]</scope>
    <source>
        <strain evidence="3 4">HDW9A</strain>
    </source>
</reference>
<dbReference type="InterPro" id="IPR003870">
    <property type="entry name" value="DUF222"/>
</dbReference>
<evidence type="ECO:0000313" key="3">
    <source>
        <dbReference type="EMBL" id="QIM18379.1"/>
    </source>
</evidence>
<organism evidence="3 4">
    <name type="scientific">Leucobacter coleopterorum</name>
    <dbReference type="NCBI Taxonomy" id="2714933"/>
    <lineage>
        <taxon>Bacteria</taxon>
        <taxon>Bacillati</taxon>
        <taxon>Actinomycetota</taxon>
        <taxon>Actinomycetes</taxon>
        <taxon>Micrococcales</taxon>
        <taxon>Microbacteriaceae</taxon>
        <taxon>Leucobacter</taxon>
    </lineage>
</organism>
<accession>A0ABX6JZL0</accession>
<protein>
    <submittedName>
        <fullName evidence="3">DUF222 domain-containing protein</fullName>
    </submittedName>
</protein>
<sequence length="257" mass="27769">MAALQAREATLLALCDNAAATLAKTENHPDRGEFAHRSLAAEIGFAVRESDRATAHKIARAITLVKHYPAVHAALGRGKISQAHANVICDAGEVIGADVDDATLARRAAYERQVLAVAQEETSGRLRPIAWGQAETQALRSLDERHRDAARARRVVLVEQPDGMTDIIATVPAIYGKGVMDRLDQIAWVVKNANRNAEGDATDDSGSSTVGDERAIDDRGLDEIRTDAFVEMLLGSDPSKMLTSRGKGLPRSRLEFK</sequence>
<keyword evidence="4" id="KW-1185">Reference proteome</keyword>
<dbReference type="EMBL" id="CP049933">
    <property type="protein sequence ID" value="QIM18379.1"/>
    <property type="molecule type" value="Genomic_DNA"/>
</dbReference>
<name>A0ABX6JZL0_9MICO</name>
<feature type="region of interest" description="Disordered" evidence="1">
    <location>
        <begin position="197"/>
        <end position="217"/>
    </location>
</feature>
<evidence type="ECO:0000256" key="1">
    <source>
        <dbReference type="SAM" id="MobiDB-lite"/>
    </source>
</evidence>
<feature type="domain" description="DUF222" evidence="2">
    <location>
        <begin position="7"/>
        <end position="231"/>
    </location>
</feature>
<evidence type="ECO:0000313" key="4">
    <source>
        <dbReference type="Proteomes" id="UP000503441"/>
    </source>
</evidence>
<dbReference type="Pfam" id="PF02720">
    <property type="entry name" value="DUF222"/>
    <property type="match status" value="1"/>
</dbReference>
<gene>
    <name evidence="3" type="ORF">G7066_06485</name>
</gene>